<reference evidence="5 6" key="1">
    <citation type="submission" date="2013-11" db="EMBL/GenBank/DDBJ databases">
        <title>Metagenomic analysis of a methanogenic consortium involved in long chain n-alkane degradation.</title>
        <authorList>
            <person name="Davidova I.A."/>
            <person name="Callaghan A.V."/>
            <person name="Wawrik B."/>
            <person name="Pruitt S."/>
            <person name="Marks C."/>
            <person name="Duncan K.E."/>
            <person name="Suflita J.M."/>
        </authorList>
    </citation>
    <scope>NUCLEOTIDE SEQUENCE [LARGE SCALE GENOMIC DNA]</scope>
    <source>
        <strain evidence="5 6">SPR</strain>
    </source>
</reference>
<keyword evidence="1" id="KW-0805">Transcription regulation</keyword>
<comment type="caution">
    <text evidence="5">The sequence shown here is derived from an EMBL/GenBank/DDBJ whole genome shotgun (WGS) entry which is preliminary data.</text>
</comment>
<dbReference type="InterPro" id="IPR003313">
    <property type="entry name" value="AraC-bd"/>
</dbReference>
<sequence>MPDKQENIPMVSFYKGEKLKHEFEVLWLEDLFARQNELPFRLDQPCRVNFYHLVFITKGSGRHWIDFEPYNIRKGSLLFICQGQVHSFEPKPELGGIMLLFTEAFLQENMIHSDLLAYYRLYNYHLHSPVLQPVDTGGDVFQNIFQEIFKEFKAPDDFAKPEVLRSLLKLLLLKAERIKRTLVSGVEKSDWFIKFSEFRAFLENRFTQTRNAHDYARELGVSYKHLNRICKAVSGCTAKRFIDNYVVLEIKRRLATSSISVKELTYELGFDEPTNLVKYFKKHALVSPSHFRRDLVK</sequence>
<dbReference type="SMART" id="SM00342">
    <property type="entry name" value="HTH_ARAC"/>
    <property type="match status" value="1"/>
</dbReference>
<organism evidence="5 6">
    <name type="scientific">Dethiosulfatarculus sandiegensis</name>
    <dbReference type="NCBI Taxonomy" id="1429043"/>
    <lineage>
        <taxon>Bacteria</taxon>
        <taxon>Pseudomonadati</taxon>
        <taxon>Thermodesulfobacteriota</taxon>
        <taxon>Desulfarculia</taxon>
        <taxon>Desulfarculales</taxon>
        <taxon>Desulfarculaceae</taxon>
        <taxon>Dethiosulfatarculus</taxon>
    </lineage>
</organism>
<evidence type="ECO:0000256" key="1">
    <source>
        <dbReference type="ARBA" id="ARBA00023015"/>
    </source>
</evidence>
<keyword evidence="2" id="KW-0238">DNA-binding</keyword>
<dbReference type="GO" id="GO:0003700">
    <property type="term" value="F:DNA-binding transcription factor activity"/>
    <property type="evidence" value="ECO:0007669"/>
    <property type="project" value="InterPro"/>
</dbReference>
<evidence type="ECO:0000313" key="6">
    <source>
        <dbReference type="Proteomes" id="UP000032233"/>
    </source>
</evidence>
<dbReference type="InterPro" id="IPR018060">
    <property type="entry name" value="HTH_AraC"/>
</dbReference>
<dbReference type="Gene3D" id="1.10.10.60">
    <property type="entry name" value="Homeodomain-like"/>
    <property type="match status" value="1"/>
</dbReference>
<proteinExistence type="predicted"/>
<dbReference type="PROSITE" id="PS01124">
    <property type="entry name" value="HTH_ARAC_FAMILY_2"/>
    <property type="match status" value="1"/>
</dbReference>
<evidence type="ECO:0000256" key="2">
    <source>
        <dbReference type="ARBA" id="ARBA00023125"/>
    </source>
</evidence>
<dbReference type="AlphaFoldDB" id="A0A0D2I0U4"/>
<evidence type="ECO:0000259" key="4">
    <source>
        <dbReference type="PROSITE" id="PS01124"/>
    </source>
</evidence>
<evidence type="ECO:0000313" key="5">
    <source>
        <dbReference type="EMBL" id="KIX16103.1"/>
    </source>
</evidence>
<gene>
    <name evidence="5" type="ORF">X474_01270</name>
</gene>
<dbReference type="Pfam" id="PF02311">
    <property type="entry name" value="AraC_binding"/>
    <property type="match status" value="1"/>
</dbReference>
<name>A0A0D2I0U4_9BACT</name>
<evidence type="ECO:0000256" key="3">
    <source>
        <dbReference type="ARBA" id="ARBA00023163"/>
    </source>
</evidence>
<accession>A0A0D2I0U4</accession>
<dbReference type="PANTHER" id="PTHR43280">
    <property type="entry name" value="ARAC-FAMILY TRANSCRIPTIONAL REGULATOR"/>
    <property type="match status" value="1"/>
</dbReference>
<keyword evidence="6" id="KW-1185">Reference proteome</keyword>
<keyword evidence="3" id="KW-0804">Transcription</keyword>
<dbReference type="STRING" id="1429043.X474_01270"/>
<dbReference type="RefSeq" id="WP_052514726.1">
    <property type="nucleotide sequence ID" value="NZ_AZAC01000001.1"/>
</dbReference>
<feature type="domain" description="HTH araC/xylS-type" evidence="4">
    <location>
        <begin position="196"/>
        <end position="294"/>
    </location>
</feature>
<dbReference type="Proteomes" id="UP000032233">
    <property type="component" value="Unassembled WGS sequence"/>
</dbReference>
<dbReference type="EMBL" id="AZAC01000001">
    <property type="protein sequence ID" value="KIX16103.1"/>
    <property type="molecule type" value="Genomic_DNA"/>
</dbReference>
<dbReference type="GO" id="GO:0043565">
    <property type="term" value="F:sequence-specific DNA binding"/>
    <property type="evidence" value="ECO:0007669"/>
    <property type="project" value="InterPro"/>
</dbReference>
<dbReference type="SUPFAM" id="SSF46689">
    <property type="entry name" value="Homeodomain-like"/>
    <property type="match status" value="1"/>
</dbReference>
<dbReference type="InParanoid" id="A0A0D2I0U4"/>
<dbReference type="PANTHER" id="PTHR43280:SF32">
    <property type="entry name" value="TRANSCRIPTIONAL REGULATORY PROTEIN"/>
    <property type="match status" value="1"/>
</dbReference>
<dbReference type="OrthoDB" id="9798003at2"/>
<dbReference type="SUPFAM" id="SSF51215">
    <property type="entry name" value="Regulatory protein AraC"/>
    <property type="match status" value="1"/>
</dbReference>
<protein>
    <recommendedName>
        <fullName evidence="4">HTH araC/xylS-type domain-containing protein</fullName>
    </recommendedName>
</protein>
<dbReference type="InterPro" id="IPR009057">
    <property type="entry name" value="Homeodomain-like_sf"/>
</dbReference>
<dbReference type="InterPro" id="IPR037923">
    <property type="entry name" value="HTH-like"/>
</dbReference>
<dbReference type="Pfam" id="PF12833">
    <property type="entry name" value="HTH_18"/>
    <property type="match status" value="1"/>
</dbReference>